<reference evidence="2 3" key="1">
    <citation type="submission" date="2021-02" db="EMBL/GenBank/DDBJ databases">
        <title>Streptomyces spirodelae sp. nov., isolated from duckweed.</title>
        <authorList>
            <person name="Saimee Y."/>
            <person name="Duangmal K."/>
        </authorList>
    </citation>
    <scope>NUCLEOTIDE SEQUENCE [LARGE SCALE GENOMIC DNA]</scope>
    <source>
        <strain evidence="2 3">DW4-2</strain>
    </source>
</reference>
<dbReference type="EMBL" id="JAFFZN010000018">
    <property type="protein sequence ID" value="MBO8187686.1"/>
    <property type="molecule type" value="Genomic_DNA"/>
</dbReference>
<proteinExistence type="predicted"/>
<dbReference type="InterPro" id="IPR036291">
    <property type="entry name" value="NAD(P)-bd_dom_sf"/>
</dbReference>
<evidence type="ECO:0000259" key="1">
    <source>
        <dbReference type="Pfam" id="PF01370"/>
    </source>
</evidence>
<sequence length="302" mass="32804">MTAPGKRGTAAVVGGRGFIGGACVEALREAGWDVVVVTHNARAAARHEGYRWGDMLDPTTLEPAVEGADVVVQSANFPDYPFEKPRQRHSFLEYDGLGTERLVRAARAAGVRRYVYVAGVGVTENPTKPYFQAIRRGELAVADSGMEHAVVRPAFVYGPRDNGINRIVRACRYLPVLPLPEGGRQNHQPVHVDDVGDLVAQAAAAGAPEGTFEIGGPERMTMRAMLTAALRLAGRSRPVVDIADRVARPGAHLLARLPGPLITPNALDFMLEDFVADLEPVTKHYRLRLTPFLDGLRSYLVR</sequence>
<comment type="caution">
    <text evidence="2">The sequence shown here is derived from an EMBL/GenBank/DDBJ whole genome shotgun (WGS) entry which is preliminary data.</text>
</comment>
<name>A0ABS3WXV8_9ACTN</name>
<dbReference type="Pfam" id="PF01370">
    <property type="entry name" value="Epimerase"/>
    <property type="match status" value="1"/>
</dbReference>
<dbReference type="SUPFAM" id="SSF51735">
    <property type="entry name" value="NAD(P)-binding Rossmann-fold domains"/>
    <property type="match status" value="1"/>
</dbReference>
<organism evidence="2 3">
    <name type="scientific">Streptomyces spirodelae</name>
    <dbReference type="NCBI Taxonomy" id="2812904"/>
    <lineage>
        <taxon>Bacteria</taxon>
        <taxon>Bacillati</taxon>
        <taxon>Actinomycetota</taxon>
        <taxon>Actinomycetes</taxon>
        <taxon>Kitasatosporales</taxon>
        <taxon>Streptomycetaceae</taxon>
        <taxon>Streptomyces</taxon>
    </lineage>
</organism>
<dbReference type="InterPro" id="IPR051207">
    <property type="entry name" value="ComplexI_NDUFA9_subunit"/>
</dbReference>
<dbReference type="InterPro" id="IPR001509">
    <property type="entry name" value="Epimerase_deHydtase"/>
</dbReference>
<dbReference type="Gene3D" id="3.40.50.720">
    <property type="entry name" value="NAD(P)-binding Rossmann-like Domain"/>
    <property type="match status" value="1"/>
</dbReference>
<keyword evidence="3" id="KW-1185">Reference proteome</keyword>
<accession>A0ABS3WXV8</accession>
<dbReference type="Proteomes" id="UP001518976">
    <property type="component" value="Unassembled WGS sequence"/>
</dbReference>
<evidence type="ECO:0000313" key="2">
    <source>
        <dbReference type="EMBL" id="MBO8187686.1"/>
    </source>
</evidence>
<feature type="domain" description="NAD-dependent epimerase/dehydratase" evidence="1">
    <location>
        <begin position="11"/>
        <end position="215"/>
    </location>
</feature>
<evidence type="ECO:0000313" key="3">
    <source>
        <dbReference type="Proteomes" id="UP001518976"/>
    </source>
</evidence>
<protein>
    <submittedName>
        <fullName evidence="2">NAD-dependent epimerase/dehydratase family protein</fullName>
    </submittedName>
</protein>
<dbReference type="RefSeq" id="WP_209266494.1">
    <property type="nucleotide sequence ID" value="NZ_JAFFZN010000018.1"/>
</dbReference>
<dbReference type="PANTHER" id="PTHR12126">
    <property type="entry name" value="NADH-UBIQUINONE OXIDOREDUCTASE 39 KDA SUBUNIT-RELATED"/>
    <property type="match status" value="1"/>
</dbReference>
<gene>
    <name evidence="2" type="ORF">JW592_19790</name>
</gene>
<dbReference type="PANTHER" id="PTHR12126:SF11">
    <property type="entry name" value="NADH DEHYDROGENASE [UBIQUINONE] 1 ALPHA SUBCOMPLEX SUBUNIT 9, MITOCHONDRIAL"/>
    <property type="match status" value="1"/>
</dbReference>